<feature type="transmembrane region" description="Helical" evidence="5">
    <location>
        <begin position="121"/>
        <end position="139"/>
    </location>
</feature>
<evidence type="ECO:0000256" key="3">
    <source>
        <dbReference type="ARBA" id="ARBA00022989"/>
    </source>
</evidence>
<organism evidence="7">
    <name type="scientific">Menopon gallinae</name>
    <name type="common">poultry shaft louse</name>
    <dbReference type="NCBI Taxonomy" id="328185"/>
    <lineage>
        <taxon>Eukaryota</taxon>
        <taxon>Metazoa</taxon>
        <taxon>Ecdysozoa</taxon>
        <taxon>Arthropoda</taxon>
        <taxon>Hexapoda</taxon>
        <taxon>Insecta</taxon>
        <taxon>Pterygota</taxon>
        <taxon>Neoptera</taxon>
        <taxon>Paraneoptera</taxon>
        <taxon>Psocodea</taxon>
        <taxon>Troctomorpha</taxon>
        <taxon>Phthiraptera</taxon>
        <taxon>Amblycera</taxon>
        <taxon>Menoponidae</taxon>
        <taxon>Menopon</taxon>
    </lineage>
</organism>
<feature type="transmembrane region" description="Helical" evidence="5">
    <location>
        <begin position="204"/>
        <end position="225"/>
    </location>
</feature>
<evidence type="ECO:0000256" key="4">
    <source>
        <dbReference type="ARBA" id="ARBA00023136"/>
    </source>
</evidence>
<evidence type="ECO:0000313" key="7">
    <source>
        <dbReference type="EMBL" id="KAL0281223.1"/>
    </source>
</evidence>
<dbReference type="GO" id="GO:0016020">
    <property type="term" value="C:membrane"/>
    <property type="evidence" value="ECO:0007669"/>
    <property type="project" value="UniProtKB-SubCell"/>
</dbReference>
<dbReference type="InterPro" id="IPR004853">
    <property type="entry name" value="Sugar_P_trans_dom"/>
</dbReference>
<dbReference type="AlphaFoldDB" id="A0AAW2IHS6"/>
<feature type="transmembrane region" description="Helical" evidence="5">
    <location>
        <begin position="297"/>
        <end position="316"/>
    </location>
</feature>
<evidence type="ECO:0000259" key="6">
    <source>
        <dbReference type="Pfam" id="PF03151"/>
    </source>
</evidence>
<dbReference type="Pfam" id="PF03151">
    <property type="entry name" value="TPT"/>
    <property type="match status" value="1"/>
</dbReference>
<feature type="transmembrane region" description="Helical" evidence="5">
    <location>
        <begin position="94"/>
        <end position="115"/>
    </location>
</feature>
<protein>
    <recommendedName>
        <fullName evidence="6">Sugar phosphate transporter domain-containing protein</fullName>
    </recommendedName>
</protein>
<feature type="transmembrane region" description="Helical" evidence="5">
    <location>
        <begin position="175"/>
        <end position="192"/>
    </location>
</feature>
<keyword evidence="4 5" id="KW-0472">Membrane</keyword>
<feature type="transmembrane region" description="Helical" evidence="5">
    <location>
        <begin position="240"/>
        <end position="262"/>
    </location>
</feature>
<feature type="transmembrane region" description="Helical" evidence="5">
    <location>
        <begin position="146"/>
        <end position="163"/>
    </location>
</feature>
<proteinExistence type="predicted"/>
<dbReference type="PANTHER" id="PTHR11132">
    <property type="entry name" value="SOLUTE CARRIER FAMILY 35"/>
    <property type="match status" value="1"/>
</dbReference>
<feature type="transmembrane region" description="Helical" evidence="5">
    <location>
        <begin position="53"/>
        <end position="74"/>
    </location>
</feature>
<evidence type="ECO:0000256" key="2">
    <source>
        <dbReference type="ARBA" id="ARBA00022692"/>
    </source>
</evidence>
<keyword evidence="3 5" id="KW-1133">Transmembrane helix</keyword>
<evidence type="ECO:0000256" key="1">
    <source>
        <dbReference type="ARBA" id="ARBA00004141"/>
    </source>
</evidence>
<comment type="caution">
    <text evidence="7">The sequence shown here is derived from an EMBL/GenBank/DDBJ whole genome shotgun (WGS) entry which is preliminary data.</text>
</comment>
<feature type="transmembrane region" description="Helical" evidence="5">
    <location>
        <begin position="12"/>
        <end position="33"/>
    </location>
</feature>
<evidence type="ECO:0000256" key="5">
    <source>
        <dbReference type="SAM" id="Phobius"/>
    </source>
</evidence>
<accession>A0AAW2IHS6</accession>
<feature type="domain" description="Sugar phosphate transporter" evidence="6">
    <location>
        <begin position="17"/>
        <end position="286"/>
    </location>
</feature>
<dbReference type="InterPro" id="IPR050186">
    <property type="entry name" value="TPT_transporter"/>
</dbReference>
<gene>
    <name evidence="7" type="ORF">PYX00_002274</name>
</gene>
<name>A0AAW2IHS6_9NEOP</name>
<sequence>MTRIDINKILFFQYLTVVAVVSFYWVVSVTTVFVNRTLLNSVQFNLNAPFFVTWTQCVITVLICLGLMIANKLYPKTVSFPKAKPFQVKTIKDLLPLSILFVATIGFNNLCLSLVGVPFYFVSRSLTTIFNVIFTYLLLKQTVSRNCILACAAIILGFFLGVTQENVLGTLSIKGVFFGVLSSLSLSLYSIHTKKVLPKVENHILLLSFYNNLYSSFIFLPLIYANDEFHSLKDFNFSDLSFWILTCVGGVFGFLIGFASTLQIQVTSPLTHNISGTAKSCAQTVIATYWYNESKSLLWWTSNFIVLGGSAAYARFKQLEMAMKLKQPLPM</sequence>
<keyword evidence="2 5" id="KW-0812">Transmembrane</keyword>
<comment type="subcellular location">
    <subcellularLocation>
        <location evidence="1">Membrane</location>
        <topology evidence="1">Multi-pass membrane protein</topology>
    </subcellularLocation>
</comment>
<dbReference type="EMBL" id="JARGDH010000001">
    <property type="protein sequence ID" value="KAL0281223.1"/>
    <property type="molecule type" value="Genomic_DNA"/>
</dbReference>
<reference evidence="7" key="1">
    <citation type="journal article" date="2024" name="Gigascience">
        <title>Chromosome-level genome of the poultry shaft louse Menopon gallinae provides insight into the host-switching and adaptive evolution of parasitic lice.</title>
        <authorList>
            <person name="Xu Y."/>
            <person name="Ma L."/>
            <person name="Liu S."/>
            <person name="Liang Y."/>
            <person name="Liu Q."/>
            <person name="He Z."/>
            <person name="Tian L."/>
            <person name="Duan Y."/>
            <person name="Cai W."/>
            <person name="Li H."/>
            <person name="Song F."/>
        </authorList>
    </citation>
    <scope>NUCLEOTIDE SEQUENCE</scope>
    <source>
        <strain evidence="7">Cailab_2023a</strain>
    </source>
</reference>